<reference evidence="1" key="2">
    <citation type="journal article" date="2015" name="Fish Shellfish Immunol.">
        <title>Early steps in the European eel (Anguilla anguilla)-Vibrio vulnificus interaction in the gills: Role of the RtxA13 toxin.</title>
        <authorList>
            <person name="Callol A."/>
            <person name="Pajuelo D."/>
            <person name="Ebbesson L."/>
            <person name="Teles M."/>
            <person name="MacKenzie S."/>
            <person name="Amaro C."/>
        </authorList>
    </citation>
    <scope>NUCLEOTIDE SEQUENCE</scope>
</reference>
<evidence type="ECO:0000313" key="1">
    <source>
        <dbReference type="EMBL" id="JAH69007.1"/>
    </source>
</evidence>
<sequence>MTNVQPLADIYCVLRTLRLRATRVSGLSVTHTEPDPSHTLLCWQQGGI</sequence>
<organism evidence="1">
    <name type="scientific">Anguilla anguilla</name>
    <name type="common">European freshwater eel</name>
    <name type="synonym">Muraena anguilla</name>
    <dbReference type="NCBI Taxonomy" id="7936"/>
    <lineage>
        <taxon>Eukaryota</taxon>
        <taxon>Metazoa</taxon>
        <taxon>Chordata</taxon>
        <taxon>Craniata</taxon>
        <taxon>Vertebrata</taxon>
        <taxon>Euteleostomi</taxon>
        <taxon>Actinopterygii</taxon>
        <taxon>Neopterygii</taxon>
        <taxon>Teleostei</taxon>
        <taxon>Anguilliformes</taxon>
        <taxon>Anguillidae</taxon>
        <taxon>Anguilla</taxon>
    </lineage>
</organism>
<dbReference type="EMBL" id="GBXM01039570">
    <property type="protein sequence ID" value="JAH69007.1"/>
    <property type="molecule type" value="Transcribed_RNA"/>
</dbReference>
<accession>A0A0E9UT67</accession>
<proteinExistence type="predicted"/>
<name>A0A0E9UT67_ANGAN</name>
<protein>
    <submittedName>
        <fullName evidence="1">Uncharacterized protein</fullName>
    </submittedName>
</protein>
<dbReference type="AlphaFoldDB" id="A0A0E9UT67"/>
<reference evidence="1" key="1">
    <citation type="submission" date="2014-11" db="EMBL/GenBank/DDBJ databases">
        <authorList>
            <person name="Amaro Gonzalez C."/>
        </authorList>
    </citation>
    <scope>NUCLEOTIDE SEQUENCE</scope>
</reference>